<dbReference type="InterPro" id="IPR002052">
    <property type="entry name" value="DNA_methylase_N6_adenine_CS"/>
</dbReference>
<feature type="domain" description="Helicase ATP-binding" evidence="3">
    <location>
        <begin position="63"/>
        <end position="243"/>
    </location>
</feature>
<gene>
    <name evidence="5" type="ORF">DM868_02680</name>
</gene>
<dbReference type="Proteomes" id="UP000308037">
    <property type="component" value="Unassembled WGS sequence"/>
</dbReference>
<dbReference type="GO" id="GO:0036297">
    <property type="term" value="P:interstrand cross-link repair"/>
    <property type="evidence" value="ECO:0007669"/>
    <property type="project" value="TreeGrafter"/>
</dbReference>
<dbReference type="InterPro" id="IPR027417">
    <property type="entry name" value="P-loop_NTPase"/>
</dbReference>
<dbReference type="AlphaFoldDB" id="A0A4U5JFM8"/>
<dbReference type="GO" id="GO:0032259">
    <property type="term" value="P:methylation"/>
    <property type="evidence" value="ECO:0007669"/>
    <property type="project" value="InterPro"/>
</dbReference>
<dbReference type="InterPro" id="IPR014001">
    <property type="entry name" value="Helicase_ATP-bd"/>
</dbReference>
<keyword evidence="5" id="KW-0347">Helicase</keyword>
<dbReference type="SUPFAM" id="SSF52540">
    <property type="entry name" value="P-loop containing nucleoside triphosphate hydrolases"/>
    <property type="match status" value="1"/>
</dbReference>
<sequence>MASIDSTELRRIYESRFNYTDDIAFSRTEPEKPAERVPVDEVLPPELANKLSFDPYAHQANGLNVLSEGENVTVSTATASGKTLIYALDIARRYVDNPVVTGLFVYPMRALTRNQFDNISDLLNNTLGLDIDIGVYDGDTSTERKKEIRANCNVVLTNFAGINHYLSHHQKWARIYQNLDLIVIDESHQYGGIHGMHVAWILRRLKRIVRNYGGDPQYVLTTATTGNPIDHARQLTGEDAELVDNDGSEQGERDIIFWNPPFDPQAGPDPKDSDTGASTSFVSNELTSILASKGIQTLLFTDSRTMTEVGLKRVKSLSKAGVSVQSYHAGHGQKTRRKTERGLRDGTIDTVISTSALELGIDVGGLDATVLAGYPGTRQSFWQRIGRAGRGTDRSMSILVADYTGLDQYIVRNPEYIFEESVENAVIDLENNKVYAQHILCAANESPLTWGDADDFGDEERLEQVTEMWKTAGLLTGTLDTGVQYTRNGRPESDVDLYTTGGDEAFEVRVEDGDIDHDPIERTRAYRDFHEGAVVLHNGLEYVVEELNEDTVKPYVLLSQQQNITYYTRTQRDVQVNDLESVESIELGDFIIHRGNAEVVTHLSTYEERRIKDNARLGRYQTGNPPLAMQTHIMWAEPTAEVGREMLREFAEPESIKELGTEDSPFALDAHEEGVRQMPTTVETDIVLGGLHAAEHAMIGAAPLTMMMDKRDLGGLSSINHPETMSALGLFIYDGVPGGVGFSHSIYDRLQLLSETTKELIDGCNCGEVTGCPACSMEENCGDDNEPLHNPAAVWFLTRLQEALEERSSDLDSQPSETAA</sequence>
<dbReference type="GO" id="GO:0005524">
    <property type="term" value="F:ATP binding"/>
    <property type="evidence" value="ECO:0007669"/>
    <property type="project" value="UniProtKB-KW"/>
</dbReference>
<dbReference type="CDD" id="cd18797">
    <property type="entry name" value="SF2_C_Hrq"/>
    <property type="match status" value="1"/>
</dbReference>
<evidence type="ECO:0000313" key="6">
    <source>
        <dbReference type="Proteomes" id="UP000308037"/>
    </source>
</evidence>
<name>A0A4U5JFM8_9EURY</name>
<proteinExistence type="predicted"/>
<organism evidence="5 6">
    <name type="scientific">Natronomonas salsuginis</name>
    <dbReference type="NCBI Taxonomy" id="2217661"/>
    <lineage>
        <taxon>Archaea</taxon>
        <taxon>Methanobacteriati</taxon>
        <taxon>Methanobacteriota</taxon>
        <taxon>Stenosarchaea group</taxon>
        <taxon>Halobacteria</taxon>
        <taxon>Halobacteriales</taxon>
        <taxon>Natronomonadaceae</taxon>
        <taxon>Natronomonas</taxon>
    </lineage>
</organism>
<reference evidence="5 6" key="1">
    <citation type="submission" date="2019-04" db="EMBL/GenBank/DDBJ databases">
        <title>Natronomonas sp. F20-122 a newhaloarchaeon isolated from a saline saltern of Isla Bacuta, Huelva, Spain.</title>
        <authorList>
            <person name="Duran-Viseras A."/>
            <person name="Sanchez-Porro C."/>
            <person name="Ventosa A."/>
        </authorList>
    </citation>
    <scope>NUCLEOTIDE SEQUENCE [LARGE SCALE GENOMIC DNA]</scope>
    <source>
        <strain evidence="5 6">F20-122</strain>
    </source>
</reference>
<dbReference type="InterPro" id="IPR011545">
    <property type="entry name" value="DEAD/DEAH_box_helicase_dom"/>
</dbReference>
<protein>
    <submittedName>
        <fullName evidence="5">DEAD/DEAH box helicase</fullName>
    </submittedName>
</protein>
<dbReference type="RefSeq" id="WP_137275304.1">
    <property type="nucleotide sequence ID" value="NZ_QKNX01000001.1"/>
</dbReference>
<dbReference type="GO" id="GO:0006289">
    <property type="term" value="P:nucleotide-excision repair"/>
    <property type="evidence" value="ECO:0007669"/>
    <property type="project" value="TreeGrafter"/>
</dbReference>
<comment type="caution">
    <text evidence="5">The sequence shown here is derived from an EMBL/GenBank/DDBJ whole genome shotgun (WGS) entry which is preliminary data.</text>
</comment>
<evidence type="ECO:0000259" key="4">
    <source>
        <dbReference type="PROSITE" id="PS51194"/>
    </source>
</evidence>
<dbReference type="InterPro" id="IPR001650">
    <property type="entry name" value="Helicase_C-like"/>
</dbReference>
<evidence type="ECO:0000256" key="1">
    <source>
        <dbReference type="ARBA" id="ARBA00022741"/>
    </source>
</evidence>
<dbReference type="GO" id="GO:0008168">
    <property type="term" value="F:methyltransferase activity"/>
    <property type="evidence" value="ECO:0007669"/>
    <property type="project" value="InterPro"/>
</dbReference>
<dbReference type="PROSITE" id="PS51194">
    <property type="entry name" value="HELICASE_CTER"/>
    <property type="match status" value="1"/>
</dbReference>
<keyword evidence="1" id="KW-0547">Nucleotide-binding</keyword>
<dbReference type="SMART" id="SM00487">
    <property type="entry name" value="DEXDc"/>
    <property type="match status" value="1"/>
</dbReference>
<keyword evidence="6" id="KW-1185">Reference proteome</keyword>
<dbReference type="PROSITE" id="PS51192">
    <property type="entry name" value="HELICASE_ATP_BIND_1"/>
    <property type="match status" value="1"/>
</dbReference>
<dbReference type="Pfam" id="PF09369">
    <property type="entry name" value="MZB"/>
    <property type="match status" value="1"/>
</dbReference>
<dbReference type="GO" id="GO:0003676">
    <property type="term" value="F:nucleic acid binding"/>
    <property type="evidence" value="ECO:0007669"/>
    <property type="project" value="InterPro"/>
</dbReference>
<dbReference type="PANTHER" id="PTHR47957:SF3">
    <property type="entry name" value="ATP-DEPENDENT HELICASE HRQ1"/>
    <property type="match status" value="1"/>
</dbReference>
<keyword evidence="2" id="KW-0067">ATP-binding</keyword>
<dbReference type="EMBL" id="QKNX01000001">
    <property type="protein sequence ID" value="TKR28004.1"/>
    <property type="molecule type" value="Genomic_DNA"/>
</dbReference>
<dbReference type="Gene3D" id="3.40.50.300">
    <property type="entry name" value="P-loop containing nucleotide triphosphate hydrolases"/>
    <property type="match status" value="2"/>
</dbReference>
<dbReference type="OrthoDB" id="36796at2157"/>
<dbReference type="PROSITE" id="PS00092">
    <property type="entry name" value="N6_MTASE"/>
    <property type="match status" value="1"/>
</dbReference>
<evidence type="ECO:0000313" key="5">
    <source>
        <dbReference type="EMBL" id="TKR28004.1"/>
    </source>
</evidence>
<keyword evidence="5" id="KW-0378">Hydrolase</keyword>
<dbReference type="InterPro" id="IPR018973">
    <property type="entry name" value="MZB"/>
</dbReference>
<dbReference type="Pfam" id="PF00270">
    <property type="entry name" value="DEAD"/>
    <property type="match status" value="1"/>
</dbReference>
<dbReference type="Pfam" id="PF00271">
    <property type="entry name" value="Helicase_C"/>
    <property type="match status" value="1"/>
</dbReference>
<dbReference type="PANTHER" id="PTHR47957">
    <property type="entry name" value="ATP-DEPENDENT HELICASE HRQ1"/>
    <property type="match status" value="1"/>
</dbReference>
<evidence type="ECO:0000256" key="2">
    <source>
        <dbReference type="ARBA" id="ARBA00022840"/>
    </source>
</evidence>
<evidence type="ECO:0000259" key="3">
    <source>
        <dbReference type="PROSITE" id="PS51192"/>
    </source>
</evidence>
<dbReference type="SMART" id="SM00490">
    <property type="entry name" value="HELICc"/>
    <property type="match status" value="1"/>
</dbReference>
<feature type="domain" description="Helicase C-terminal" evidence="4">
    <location>
        <begin position="285"/>
        <end position="433"/>
    </location>
</feature>
<dbReference type="GO" id="GO:0043138">
    <property type="term" value="F:3'-5' DNA helicase activity"/>
    <property type="evidence" value="ECO:0007669"/>
    <property type="project" value="TreeGrafter"/>
</dbReference>
<accession>A0A4U5JFM8</accession>